<feature type="domain" description="HTH tetR-type" evidence="5">
    <location>
        <begin position="12"/>
        <end position="72"/>
    </location>
</feature>
<keyword evidence="2 4" id="KW-0238">DNA-binding</keyword>
<feature type="DNA-binding region" description="H-T-H motif" evidence="4">
    <location>
        <begin position="35"/>
        <end position="54"/>
    </location>
</feature>
<dbReference type="Pfam" id="PF13305">
    <property type="entry name" value="TetR_C_33"/>
    <property type="match status" value="1"/>
</dbReference>
<dbReference type="Pfam" id="PF00440">
    <property type="entry name" value="TetR_N"/>
    <property type="match status" value="1"/>
</dbReference>
<reference evidence="6 7" key="1">
    <citation type="submission" date="2020-08" db="EMBL/GenBank/DDBJ databases">
        <title>Sequencing the genomes of 1000 actinobacteria strains.</title>
        <authorList>
            <person name="Klenk H.-P."/>
        </authorList>
    </citation>
    <scope>NUCLEOTIDE SEQUENCE [LARGE SCALE GENOMIC DNA]</scope>
    <source>
        <strain evidence="6 7">DSM 45084</strain>
    </source>
</reference>
<dbReference type="RefSeq" id="WP_312865677.1">
    <property type="nucleotide sequence ID" value="NZ_BAABAI010000002.1"/>
</dbReference>
<protein>
    <submittedName>
        <fullName evidence="6">AcrR family transcriptional regulator</fullName>
    </submittedName>
</protein>
<dbReference type="InterPro" id="IPR001647">
    <property type="entry name" value="HTH_TetR"/>
</dbReference>
<dbReference type="InterPro" id="IPR050109">
    <property type="entry name" value="HTH-type_TetR-like_transc_reg"/>
</dbReference>
<comment type="caution">
    <text evidence="6">The sequence shown here is derived from an EMBL/GenBank/DDBJ whole genome shotgun (WGS) entry which is preliminary data.</text>
</comment>
<dbReference type="GO" id="GO:0000976">
    <property type="term" value="F:transcription cis-regulatory region binding"/>
    <property type="evidence" value="ECO:0007669"/>
    <property type="project" value="TreeGrafter"/>
</dbReference>
<dbReference type="PANTHER" id="PTHR30055">
    <property type="entry name" value="HTH-TYPE TRANSCRIPTIONAL REGULATOR RUTR"/>
    <property type="match status" value="1"/>
</dbReference>
<organism evidence="6 7">
    <name type="scientific">Saccharothrix violaceirubra</name>
    <dbReference type="NCBI Taxonomy" id="413306"/>
    <lineage>
        <taxon>Bacteria</taxon>
        <taxon>Bacillati</taxon>
        <taxon>Actinomycetota</taxon>
        <taxon>Actinomycetes</taxon>
        <taxon>Pseudonocardiales</taxon>
        <taxon>Pseudonocardiaceae</taxon>
        <taxon>Saccharothrix</taxon>
    </lineage>
</organism>
<dbReference type="PROSITE" id="PS50977">
    <property type="entry name" value="HTH_TETR_2"/>
    <property type="match status" value="1"/>
</dbReference>
<dbReference type="PANTHER" id="PTHR30055:SF243">
    <property type="entry name" value="HTH-TYPE TRANSCRIPTIONAL REGULATOR RV1816"/>
    <property type="match status" value="1"/>
</dbReference>
<dbReference type="InterPro" id="IPR036271">
    <property type="entry name" value="Tet_transcr_reg_TetR-rel_C_sf"/>
</dbReference>
<evidence type="ECO:0000259" key="5">
    <source>
        <dbReference type="PROSITE" id="PS50977"/>
    </source>
</evidence>
<dbReference type="EMBL" id="JACHJS010000001">
    <property type="protein sequence ID" value="MBB4965925.1"/>
    <property type="molecule type" value="Genomic_DNA"/>
</dbReference>
<dbReference type="GO" id="GO:0003700">
    <property type="term" value="F:DNA-binding transcription factor activity"/>
    <property type="evidence" value="ECO:0007669"/>
    <property type="project" value="TreeGrafter"/>
</dbReference>
<dbReference type="InterPro" id="IPR025996">
    <property type="entry name" value="MT1864/Rv1816-like_C"/>
</dbReference>
<evidence type="ECO:0000256" key="4">
    <source>
        <dbReference type="PROSITE-ProRule" id="PRU00335"/>
    </source>
</evidence>
<evidence type="ECO:0000313" key="7">
    <source>
        <dbReference type="Proteomes" id="UP000542674"/>
    </source>
</evidence>
<keyword evidence="7" id="KW-1185">Reference proteome</keyword>
<dbReference type="AlphaFoldDB" id="A0A7W7T639"/>
<dbReference type="Proteomes" id="UP000542674">
    <property type="component" value="Unassembled WGS sequence"/>
</dbReference>
<dbReference type="SUPFAM" id="SSF48498">
    <property type="entry name" value="Tetracyclin repressor-like, C-terminal domain"/>
    <property type="match status" value="1"/>
</dbReference>
<proteinExistence type="predicted"/>
<sequence length="235" mass="25562">MQIQTRRARLKAETAREIKSIALTLMADAGPDAISLRAIAREMGMTAGAIYGYFPTRDDLVTALIDDLYTSLVDRVEAARDALPADDRAGRILAWAQALREWSIANPQGFRLIYDAPVPGYQPPPGGAAAEAGHRACAGLTGLVAAAWLDARAHQSDGDHAWSDFDPRLVEEVRAEFPHLPPAAIALALRVWGRMHGLVSLEIHGHLSVQTREPAKLYRTEIHDLIRSLGLTPPA</sequence>
<dbReference type="InterPro" id="IPR009057">
    <property type="entry name" value="Homeodomain-like_sf"/>
</dbReference>
<evidence type="ECO:0000313" key="6">
    <source>
        <dbReference type="EMBL" id="MBB4965925.1"/>
    </source>
</evidence>
<keyword evidence="1" id="KW-0805">Transcription regulation</keyword>
<dbReference type="SUPFAM" id="SSF46689">
    <property type="entry name" value="Homeodomain-like"/>
    <property type="match status" value="1"/>
</dbReference>
<accession>A0A7W7T639</accession>
<name>A0A7W7T639_9PSEU</name>
<dbReference type="Gene3D" id="1.10.357.10">
    <property type="entry name" value="Tetracycline Repressor, domain 2"/>
    <property type="match status" value="1"/>
</dbReference>
<evidence type="ECO:0000256" key="2">
    <source>
        <dbReference type="ARBA" id="ARBA00023125"/>
    </source>
</evidence>
<evidence type="ECO:0000256" key="1">
    <source>
        <dbReference type="ARBA" id="ARBA00023015"/>
    </source>
</evidence>
<keyword evidence="3" id="KW-0804">Transcription</keyword>
<gene>
    <name evidence="6" type="ORF">F4559_003284</name>
</gene>
<evidence type="ECO:0000256" key="3">
    <source>
        <dbReference type="ARBA" id="ARBA00023163"/>
    </source>
</evidence>